<evidence type="ECO:0000256" key="5">
    <source>
        <dbReference type="ARBA" id="ARBA00022989"/>
    </source>
</evidence>
<evidence type="ECO:0000256" key="2">
    <source>
        <dbReference type="ARBA" id="ARBA00022448"/>
    </source>
</evidence>
<dbReference type="RefSeq" id="WP_223403322.1">
    <property type="nucleotide sequence ID" value="NZ_JAGSHT010000004.1"/>
</dbReference>
<evidence type="ECO:0000313" key="10">
    <source>
        <dbReference type="Proteomes" id="UP000826651"/>
    </source>
</evidence>
<feature type="transmembrane region" description="Helical" evidence="7">
    <location>
        <begin position="232"/>
        <end position="258"/>
    </location>
</feature>
<evidence type="ECO:0000256" key="1">
    <source>
        <dbReference type="ARBA" id="ARBA00004651"/>
    </source>
</evidence>
<evidence type="ECO:0000256" key="7">
    <source>
        <dbReference type="RuleBase" id="RU363032"/>
    </source>
</evidence>
<dbReference type="Proteomes" id="UP000826651">
    <property type="component" value="Unassembled WGS sequence"/>
</dbReference>
<evidence type="ECO:0000256" key="3">
    <source>
        <dbReference type="ARBA" id="ARBA00022475"/>
    </source>
</evidence>
<keyword evidence="3" id="KW-1003">Cell membrane</keyword>
<gene>
    <name evidence="9" type="ORF">KCQ71_04555</name>
</gene>
<feature type="domain" description="ABC transmembrane type-1" evidence="8">
    <location>
        <begin position="100"/>
        <end position="301"/>
    </location>
</feature>
<comment type="subcellular location">
    <subcellularLocation>
        <location evidence="1 7">Cell membrane</location>
        <topology evidence="1 7">Multi-pass membrane protein</topology>
    </subcellularLocation>
</comment>
<dbReference type="InterPro" id="IPR035906">
    <property type="entry name" value="MetI-like_sf"/>
</dbReference>
<accession>A0ABS7S548</accession>
<dbReference type="PROSITE" id="PS50928">
    <property type="entry name" value="ABC_TM1"/>
    <property type="match status" value="1"/>
</dbReference>
<name>A0ABS7S548_9MICO</name>
<evidence type="ECO:0000256" key="4">
    <source>
        <dbReference type="ARBA" id="ARBA00022692"/>
    </source>
</evidence>
<feature type="transmembrane region" description="Helical" evidence="7">
    <location>
        <begin position="12"/>
        <end position="30"/>
    </location>
</feature>
<evidence type="ECO:0000256" key="6">
    <source>
        <dbReference type="ARBA" id="ARBA00023136"/>
    </source>
</evidence>
<keyword evidence="4 7" id="KW-0812">Transmembrane</keyword>
<feature type="transmembrane region" description="Helical" evidence="7">
    <location>
        <begin position="149"/>
        <end position="169"/>
    </location>
</feature>
<evidence type="ECO:0000313" key="9">
    <source>
        <dbReference type="EMBL" id="MBZ2195410.1"/>
    </source>
</evidence>
<dbReference type="InterPro" id="IPR045621">
    <property type="entry name" value="BPD_transp_1_N"/>
</dbReference>
<reference evidence="9 10" key="1">
    <citation type="submission" date="2021-04" db="EMBL/GenBank/DDBJ databases">
        <title>Ruania sp. nov., isolated from sandy soil of mangrove forest.</title>
        <authorList>
            <person name="Ge X."/>
            <person name="Huang R."/>
            <person name="Liu W."/>
        </authorList>
    </citation>
    <scope>NUCLEOTIDE SEQUENCE [LARGE SCALE GENOMIC DNA]</scope>
    <source>
        <strain evidence="9 10">N2-46</strain>
    </source>
</reference>
<dbReference type="EMBL" id="JAGSHT010000004">
    <property type="protein sequence ID" value="MBZ2195410.1"/>
    <property type="molecule type" value="Genomic_DNA"/>
</dbReference>
<dbReference type="InterPro" id="IPR000515">
    <property type="entry name" value="MetI-like"/>
</dbReference>
<feature type="transmembrane region" description="Helical" evidence="7">
    <location>
        <begin position="278"/>
        <end position="304"/>
    </location>
</feature>
<dbReference type="SUPFAM" id="SSF161098">
    <property type="entry name" value="MetI-like"/>
    <property type="match status" value="1"/>
</dbReference>
<keyword evidence="10" id="KW-1185">Reference proteome</keyword>
<comment type="similarity">
    <text evidence="7">Belongs to the binding-protein-dependent transport system permease family.</text>
</comment>
<organism evidence="9 10">
    <name type="scientific">Occultella gossypii</name>
    <dbReference type="NCBI Taxonomy" id="2800820"/>
    <lineage>
        <taxon>Bacteria</taxon>
        <taxon>Bacillati</taxon>
        <taxon>Actinomycetota</taxon>
        <taxon>Actinomycetes</taxon>
        <taxon>Micrococcales</taxon>
        <taxon>Ruaniaceae</taxon>
        <taxon>Occultella</taxon>
    </lineage>
</organism>
<feature type="transmembrane region" description="Helical" evidence="7">
    <location>
        <begin position="106"/>
        <end position="128"/>
    </location>
</feature>
<keyword evidence="6 7" id="KW-0472">Membrane</keyword>
<sequence>MGLYLLRRLGQAAVVLWAAFTVSFVILYMLPGDPVAIMLNPGGQATYVDPEAEAALRAELGFDKPLIEQYFTRLIAAVQGDFGTSIRTGEPVLNSLGGALPETLKLAGASLLLAITLGMALALTATFMRAKWLREALLSLPPLAISLPGFWVGLMLLQVFSFGLGWFPAFGNDGVASLVLPAITLGVPTGAVVAQVLANSLGATWRQPFVEVARAKGVSRLRTHLVHVLRNAAIPSLTIVGLIVGSSLAGAVVVETVYSRSGVGRLLQGAVAEQDIPMVQGLVLVSAVAFVVVNLLVDLTYPLVDPRITTRRRVGA</sequence>
<feature type="transmembrane region" description="Helical" evidence="7">
    <location>
        <begin position="175"/>
        <end position="198"/>
    </location>
</feature>
<dbReference type="PANTHER" id="PTHR43163:SF6">
    <property type="entry name" value="DIPEPTIDE TRANSPORT SYSTEM PERMEASE PROTEIN DPPB-RELATED"/>
    <property type="match status" value="1"/>
</dbReference>
<dbReference type="PANTHER" id="PTHR43163">
    <property type="entry name" value="DIPEPTIDE TRANSPORT SYSTEM PERMEASE PROTEIN DPPB-RELATED"/>
    <property type="match status" value="1"/>
</dbReference>
<dbReference type="Pfam" id="PF19300">
    <property type="entry name" value="BPD_transp_1_N"/>
    <property type="match status" value="1"/>
</dbReference>
<evidence type="ECO:0000259" key="8">
    <source>
        <dbReference type="PROSITE" id="PS50928"/>
    </source>
</evidence>
<proteinExistence type="inferred from homology"/>
<dbReference type="Pfam" id="PF00528">
    <property type="entry name" value="BPD_transp_1"/>
    <property type="match status" value="1"/>
</dbReference>
<dbReference type="Gene3D" id="1.10.3720.10">
    <property type="entry name" value="MetI-like"/>
    <property type="match status" value="1"/>
</dbReference>
<comment type="caution">
    <text evidence="9">The sequence shown here is derived from an EMBL/GenBank/DDBJ whole genome shotgun (WGS) entry which is preliminary data.</text>
</comment>
<keyword evidence="5 7" id="KW-1133">Transmembrane helix</keyword>
<keyword evidence="2 7" id="KW-0813">Transport</keyword>
<protein>
    <submittedName>
        <fullName evidence="9">ABC transporter permease</fullName>
    </submittedName>
</protein>
<dbReference type="CDD" id="cd06261">
    <property type="entry name" value="TM_PBP2"/>
    <property type="match status" value="1"/>
</dbReference>